<dbReference type="SMART" id="SM00342">
    <property type="entry name" value="HTH_ARAC"/>
    <property type="match status" value="1"/>
</dbReference>
<dbReference type="SUPFAM" id="SSF46689">
    <property type="entry name" value="Homeodomain-like"/>
    <property type="match status" value="2"/>
</dbReference>
<dbReference type="InterPro" id="IPR009057">
    <property type="entry name" value="Homeodomain-like_sf"/>
</dbReference>
<evidence type="ECO:0000259" key="4">
    <source>
        <dbReference type="PROSITE" id="PS01124"/>
    </source>
</evidence>
<evidence type="ECO:0000256" key="3">
    <source>
        <dbReference type="ARBA" id="ARBA00023163"/>
    </source>
</evidence>
<dbReference type="PROSITE" id="PS01124">
    <property type="entry name" value="HTH_ARAC_FAMILY_2"/>
    <property type="match status" value="1"/>
</dbReference>
<keyword evidence="2" id="KW-0238">DNA-binding</keyword>
<keyword evidence="1" id="KW-0805">Transcription regulation</keyword>
<dbReference type="Proteomes" id="UP000218263">
    <property type="component" value="Chromosome"/>
</dbReference>
<protein>
    <submittedName>
        <fullName evidence="5">HTH-type transcriptional activator Btr</fullName>
    </submittedName>
</protein>
<dbReference type="KEGG" id="mgot:MgSA37_01155"/>
<dbReference type="GO" id="GO:0043565">
    <property type="term" value="F:sequence-specific DNA binding"/>
    <property type="evidence" value="ECO:0007669"/>
    <property type="project" value="InterPro"/>
</dbReference>
<evidence type="ECO:0000256" key="2">
    <source>
        <dbReference type="ARBA" id="ARBA00023125"/>
    </source>
</evidence>
<dbReference type="EMBL" id="AP017313">
    <property type="protein sequence ID" value="BAU52988.1"/>
    <property type="molecule type" value="Genomic_DNA"/>
</dbReference>
<gene>
    <name evidence="5" type="primary">btr_5</name>
    <name evidence="5" type="ORF">MgSA37_01155</name>
</gene>
<sequence length="293" mass="33946">MKDRENCLKEINKMRKLQLEEVQPDMGSSFKILNPSLSTTFLWHLHPEYEIVYVESAGGPRHVGDHISRYEGSDLVFIGPNIPHLNFDYGVHTACKQVVIQMKENFLGEVFFNNPEIAAIKQLFKNACYGLSFYGDTKAKVAESLKKLQSLNRFDQLLSLLQIFQQLATSTEVQVLNSNPAGNKAFEKQQKRMSFIYRYVEENYHLKPDVNQLAEMANMTTPAFCRYFKKQTKQTFTDFLNQYRISQAKNLLLQDKTITETCYAIGFEQLSYFNKTFKKLTGENPSGFKKRHL</sequence>
<accession>A0A110B1I7</accession>
<dbReference type="PANTHER" id="PTHR43280:SF27">
    <property type="entry name" value="TRANSCRIPTIONAL REGULATOR MTLR"/>
    <property type="match status" value="1"/>
</dbReference>
<name>A0A110B1I7_9SPHI</name>
<evidence type="ECO:0000313" key="6">
    <source>
        <dbReference type="Proteomes" id="UP000218263"/>
    </source>
</evidence>
<keyword evidence="3" id="KW-0804">Transcription</keyword>
<feature type="domain" description="HTH araC/xylS-type" evidence="4">
    <location>
        <begin position="194"/>
        <end position="291"/>
    </location>
</feature>
<dbReference type="InterPro" id="IPR018062">
    <property type="entry name" value="HTH_AraC-typ_CS"/>
</dbReference>
<dbReference type="InterPro" id="IPR011051">
    <property type="entry name" value="RmlC_Cupin_sf"/>
</dbReference>
<dbReference type="AlphaFoldDB" id="A0A110B1I7"/>
<organism evidence="5 6">
    <name type="scientific">Mucilaginibacter gotjawali</name>
    <dbReference type="NCBI Taxonomy" id="1550579"/>
    <lineage>
        <taxon>Bacteria</taxon>
        <taxon>Pseudomonadati</taxon>
        <taxon>Bacteroidota</taxon>
        <taxon>Sphingobacteriia</taxon>
        <taxon>Sphingobacteriales</taxon>
        <taxon>Sphingobacteriaceae</taxon>
        <taxon>Mucilaginibacter</taxon>
    </lineage>
</organism>
<evidence type="ECO:0000313" key="5">
    <source>
        <dbReference type="EMBL" id="BAU52988.1"/>
    </source>
</evidence>
<dbReference type="Gene3D" id="1.10.10.60">
    <property type="entry name" value="Homeodomain-like"/>
    <property type="match status" value="2"/>
</dbReference>
<evidence type="ECO:0000256" key="1">
    <source>
        <dbReference type="ARBA" id="ARBA00023015"/>
    </source>
</evidence>
<dbReference type="PANTHER" id="PTHR43280">
    <property type="entry name" value="ARAC-FAMILY TRANSCRIPTIONAL REGULATOR"/>
    <property type="match status" value="1"/>
</dbReference>
<keyword evidence="6" id="KW-1185">Reference proteome</keyword>
<dbReference type="GO" id="GO:0003700">
    <property type="term" value="F:DNA-binding transcription factor activity"/>
    <property type="evidence" value="ECO:0007669"/>
    <property type="project" value="InterPro"/>
</dbReference>
<dbReference type="SUPFAM" id="SSF51182">
    <property type="entry name" value="RmlC-like cupins"/>
    <property type="match status" value="1"/>
</dbReference>
<reference evidence="5 6" key="1">
    <citation type="submission" date="2015-12" db="EMBL/GenBank/DDBJ databases">
        <title>Genome sequence of Mucilaginibacter gotjawali.</title>
        <authorList>
            <person name="Lee J.S."/>
            <person name="Lee K.C."/>
            <person name="Kim K.K."/>
            <person name="Lee B.W."/>
        </authorList>
    </citation>
    <scope>NUCLEOTIDE SEQUENCE [LARGE SCALE GENOMIC DNA]</scope>
    <source>
        <strain evidence="5 6">SA3-7</strain>
    </source>
</reference>
<dbReference type="InterPro" id="IPR018060">
    <property type="entry name" value="HTH_AraC"/>
</dbReference>
<proteinExistence type="predicted"/>
<dbReference type="PROSITE" id="PS00041">
    <property type="entry name" value="HTH_ARAC_FAMILY_1"/>
    <property type="match status" value="1"/>
</dbReference>
<dbReference type="Pfam" id="PF12833">
    <property type="entry name" value="HTH_18"/>
    <property type="match status" value="1"/>
</dbReference>